<gene>
    <name evidence="2" type="ORF">F2P81_016583</name>
</gene>
<proteinExistence type="predicted"/>
<evidence type="ECO:0000313" key="3">
    <source>
        <dbReference type="Proteomes" id="UP000438429"/>
    </source>
</evidence>
<keyword evidence="1" id="KW-0175">Coiled coil</keyword>
<feature type="coiled-coil region" evidence="1">
    <location>
        <begin position="275"/>
        <end position="491"/>
    </location>
</feature>
<reference evidence="2 3" key="1">
    <citation type="submission" date="2019-06" db="EMBL/GenBank/DDBJ databases">
        <title>Draft genomes of female and male turbot (Scophthalmus maximus).</title>
        <authorList>
            <person name="Xu H."/>
            <person name="Xu X.-W."/>
            <person name="Shao C."/>
            <person name="Chen S."/>
        </authorList>
    </citation>
    <scope>NUCLEOTIDE SEQUENCE [LARGE SCALE GENOMIC DNA]</scope>
    <source>
        <strain evidence="2">Ysfricsl-2016a</strain>
        <tissue evidence="2">Blood</tissue>
    </source>
</reference>
<dbReference type="EMBL" id="VEVO01000014">
    <property type="protein sequence ID" value="KAF0032028.1"/>
    <property type="molecule type" value="Genomic_DNA"/>
</dbReference>
<evidence type="ECO:0000313" key="2">
    <source>
        <dbReference type="EMBL" id="KAF0032028.1"/>
    </source>
</evidence>
<dbReference type="Proteomes" id="UP000438429">
    <property type="component" value="Unassembled WGS sequence"/>
</dbReference>
<accession>A0A6A4SIJ6</accession>
<sequence length="527" mass="61545">MAGAAIPWYNMLHDSDVEVLRAELQQAEQDLTCQVKRVSELTTELDMDTQKSQSLSGQVEQLTAELQREWTWRLEMIYQMERQKDAHWEELRQAKQVNANVEVHLVDKASELTTQVDMETDQNLSKVEQLTAELQKEQIRGLEKSDQMEKLKYSLWQQLLKAKQANAAQVAHVPKFVGLQKSNFNLIHKLKIEKNLNGTLEREAARLSTQLETEIKKIETLSKQEEYFTAELQRERTWRLEMIYQMEKLKVAHQQELLEAKQVNAAGEAHLVQRVRELTTELEMETKEDKSLSEQVEQLTAELQVEQTRSLEQSDQMEELKDALRQQLLKAKQVNAARVAQLHKFVDLQKTNFDLNNKLKIEKNLNGALEREAARLSTQLEKEINKIESLSKQEEYFTAELQREWTWRLEMIIRMEKQNSSQQQELLEAKQANAARVTHLHEFVDLQNSNVDLNQKFKIEKNLNRTLEREAARLSTQLEAEIKENNDLSRLGESVRAKMQKEQTRRVELIVQLQALAQANVETEDPE</sequence>
<dbReference type="AlphaFoldDB" id="A0A6A4SIJ6"/>
<feature type="coiled-coil region" evidence="1">
    <location>
        <begin position="10"/>
        <end position="44"/>
    </location>
</feature>
<name>A0A6A4SIJ6_SCOMX</name>
<organism evidence="2 3">
    <name type="scientific">Scophthalmus maximus</name>
    <name type="common">Turbot</name>
    <name type="synonym">Psetta maxima</name>
    <dbReference type="NCBI Taxonomy" id="52904"/>
    <lineage>
        <taxon>Eukaryota</taxon>
        <taxon>Metazoa</taxon>
        <taxon>Chordata</taxon>
        <taxon>Craniata</taxon>
        <taxon>Vertebrata</taxon>
        <taxon>Euteleostomi</taxon>
        <taxon>Actinopterygii</taxon>
        <taxon>Neopterygii</taxon>
        <taxon>Teleostei</taxon>
        <taxon>Neoteleostei</taxon>
        <taxon>Acanthomorphata</taxon>
        <taxon>Carangaria</taxon>
        <taxon>Pleuronectiformes</taxon>
        <taxon>Pleuronectoidei</taxon>
        <taxon>Scophthalmidae</taxon>
        <taxon>Scophthalmus</taxon>
    </lineage>
</organism>
<evidence type="ECO:0000256" key="1">
    <source>
        <dbReference type="SAM" id="Coils"/>
    </source>
</evidence>
<protein>
    <submittedName>
        <fullName evidence="2">Uncharacterized protein</fullName>
    </submittedName>
</protein>
<comment type="caution">
    <text evidence="2">The sequence shown here is derived from an EMBL/GenBank/DDBJ whole genome shotgun (WGS) entry which is preliminary data.</text>
</comment>